<evidence type="ECO:0000313" key="2">
    <source>
        <dbReference type="EMBL" id="SFS77954.1"/>
    </source>
</evidence>
<dbReference type="OrthoDB" id="7205710at2"/>
<organism evidence="2 3">
    <name type="scientific">Brevundimonas viscosa</name>
    <dbReference type="NCBI Taxonomy" id="871741"/>
    <lineage>
        <taxon>Bacteria</taxon>
        <taxon>Pseudomonadati</taxon>
        <taxon>Pseudomonadota</taxon>
        <taxon>Alphaproteobacteria</taxon>
        <taxon>Caulobacterales</taxon>
        <taxon>Caulobacteraceae</taxon>
        <taxon>Brevundimonas</taxon>
    </lineage>
</organism>
<evidence type="ECO:0000313" key="3">
    <source>
        <dbReference type="Proteomes" id="UP000198788"/>
    </source>
</evidence>
<protein>
    <submittedName>
        <fullName evidence="2">Uncharacterized protein</fullName>
    </submittedName>
</protein>
<feature type="signal peptide" evidence="1">
    <location>
        <begin position="1"/>
        <end position="24"/>
    </location>
</feature>
<dbReference type="STRING" id="871741.SAMN05192570_2565"/>
<dbReference type="Proteomes" id="UP000198788">
    <property type="component" value="Unassembled WGS sequence"/>
</dbReference>
<dbReference type="RefSeq" id="WP_092311349.1">
    <property type="nucleotide sequence ID" value="NZ_FOZV01000005.1"/>
</dbReference>
<evidence type="ECO:0000256" key="1">
    <source>
        <dbReference type="SAM" id="SignalP"/>
    </source>
</evidence>
<gene>
    <name evidence="2" type="ORF">SAMN05192570_2565</name>
</gene>
<proteinExistence type="predicted"/>
<accession>A0A1I6SM39</accession>
<dbReference type="EMBL" id="FOZV01000005">
    <property type="protein sequence ID" value="SFS77954.1"/>
    <property type="molecule type" value="Genomic_DNA"/>
</dbReference>
<reference evidence="3" key="1">
    <citation type="submission" date="2016-10" db="EMBL/GenBank/DDBJ databases">
        <authorList>
            <person name="Varghese N."/>
            <person name="Submissions S."/>
        </authorList>
    </citation>
    <scope>NUCLEOTIDE SEQUENCE [LARGE SCALE GENOMIC DNA]</scope>
    <source>
        <strain evidence="3">CGMCC 1.10683</strain>
    </source>
</reference>
<dbReference type="AlphaFoldDB" id="A0A1I6SM39"/>
<name>A0A1I6SM39_9CAUL</name>
<keyword evidence="1" id="KW-0732">Signal</keyword>
<keyword evidence="3" id="KW-1185">Reference proteome</keyword>
<sequence>MKSVFATSAAAVLLLVPVPAPAGASDDLLTARVLVEVCLPYAQRSRSFERAIAAARNLDFRRPVGDQAPLEEWASEVDLVSRDGVWRLRIEEGTVEVGDGEAYANGCSLSSRRASANELGWLGRRAFGDERYWATEGRDGRTWTRRTSRPEEYRLEARVTEETGERPALVVRGLYF</sequence>
<feature type="chain" id="PRO_5011676909" evidence="1">
    <location>
        <begin position="25"/>
        <end position="176"/>
    </location>
</feature>